<dbReference type="EMBL" id="PRLP01000040">
    <property type="protein sequence ID" value="PPC76856.1"/>
    <property type="molecule type" value="Genomic_DNA"/>
</dbReference>
<dbReference type="SUPFAM" id="SSF55073">
    <property type="entry name" value="Nucleotide cyclase"/>
    <property type="match status" value="1"/>
</dbReference>
<dbReference type="Pfam" id="PF13426">
    <property type="entry name" value="PAS_9"/>
    <property type="match status" value="1"/>
</dbReference>
<dbReference type="Pfam" id="PF00563">
    <property type="entry name" value="EAL"/>
    <property type="match status" value="1"/>
</dbReference>
<dbReference type="InterPro" id="IPR000160">
    <property type="entry name" value="GGDEF_dom"/>
</dbReference>
<dbReference type="OrthoDB" id="6168558at2"/>
<dbReference type="AlphaFoldDB" id="A0A2S5KRG7"/>
<dbReference type="Pfam" id="PF00990">
    <property type="entry name" value="GGDEF"/>
    <property type="match status" value="1"/>
</dbReference>
<dbReference type="InterPro" id="IPR013656">
    <property type="entry name" value="PAS_4"/>
</dbReference>
<dbReference type="PROSITE" id="PS50113">
    <property type="entry name" value="PAC"/>
    <property type="match status" value="4"/>
</dbReference>
<dbReference type="PANTHER" id="PTHR44757:SF2">
    <property type="entry name" value="BIOFILM ARCHITECTURE MAINTENANCE PROTEIN MBAA"/>
    <property type="match status" value="1"/>
</dbReference>
<dbReference type="CDD" id="cd01948">
    <property type="entry name" value="EAL"/>
    <property type="match status" value="1"/>
</dbReference>
<dbReference type="InterPro" id="IPR035919">
    <property type="entry name" value="EAL_sf"/>
</dbReference>
<dbReference type="InterPro" id="IPR043128">
    <property type="entry name" value="Rev_trsase/Diguanyl_cyclase"/>
</dbReference>
<dbReference type="Proteomes" id="UP000238196">
    <property type="component" value="Unassembled WGS sequence"/>
</dbReference>
<feature type="domain" description="PAC" evidence="2">
    <location>
        <begin position="487"/>
        <end position="539"/>
    </location>
</feature>
<evidence type="ECO:0008006" key="7">
    <source>
        <dbReference type="Google" id="ProtNLM"/>
    </source>
</evidence>
<dbReference type="SUPFAM" id="SSF55785">
    <property type="entry name" value="PYP-like sensor domain (PAS domain)"/>
    <property type="match status" value="5"/>
</dbReference>
<dbReference type="InterPro" id="IPR001633">
    <property type="entry name" value="EAL_dom"/>
</dbReference>
<protein>
    <recommendedName>
        <fullName evidence="7">Bifunctional diguanylate cyclase/phosphodiesterase</fullName>
    </recommendedName>
</protein>
<gene>
    <name evidence="5" type="ORF">C4K68_13555</name>
</gene>
<dbReference type="SUPFAM" id="SSF141868">
    <property type="entry name" value="EAL domain-like"/>
    <property type="match status" value="1"/>
</dbReference>
<dbReference type="CDD" id="cd00130">
    <property type="entry name" value="PAS"/>
    <property type="match status" value="3"/>
</dbReference>
<feature type="domain" description="GGDEF" evidence="4">
    <location>
        <begin position="707"/>
        <end position="840"/>
    </location>
</feature>
<dbReference type="Pfam" id="PF08448">
    <property type="entry name" value="PAS_4"/>
    <property type="match status" value="4"/>
</dbReference>
<proteinExistence type="predicted"/>
<dbReference type="FunFam" id="3.20.20.450:FF:000001">
    <property type="entry name" value="Cyclic di-GMP phosphodiesterase yahA"/>
    <property type="match status" value="1"/>
</dbReference>
<dbReference type="SMART" id="SM00091">
    <property type="entry name" value="PAS"/>
    <property type="match status" value="5"/>
</dbReference>
<dbReference type="InterPro" id="IPR001610">
    <property type="entry name" value="PAC"/>
</dbReference>
<dbReference type="InterPro" id="IPR000014">
    <property type="entry name" value="PAS"/>
</dbReference>
<evidence type="ECO:0000259" key="1">
    <source>
        <dbReference type="PROSITE" id="PS50112"/>
    </source>
</evidence>
<evidence type="ECO:0000313" key="5">
    <source>
        <dbReference type="EMBL" id="PPC76856.1"/>
    </source>
</evidence>
<feature type="domain" description="PAC" evidence="2">
    <location>
        <begin position="230"/>
        <end position="285"/>
    </location>
</feature>
<dbReference type="Gene3D" id="3.20.20.450">
    <property type="entry name" value="EAL domain"/>
    <property type="match status" value="1"/>
</dbReference>
<dbReference type="InterPro" id="IPR035965">
    <property type="entry name" value="PAS-like_dom_sf"/>
</dbReference>
<dbReference type="NCBIfam" id="TIGR00254">
    <property type="entry name" value="GGDEF"/>
    <property type="match status" value="1"/>
</dbReference>
<dbReference type="SMART" id="SM00052">
    <property type="entry name" value="EAL"/>
    <property type="match status" value="1"/>
</dbReference>
<dbReference type="PROSITE" id="PS50883">
    <property type="entry name" value="EAL"/>
    <property type="match status" value="1"/>
</dbReference>
<dbReference type="InterPro" id="IPR052155">
    <property type="entry name" value="Biofilm_reg_signaling"/>
</dbReference>
<feature type="domain" description="PAC" evidence="2">
    <location>
        <begin position="623"/>
        <end position="675"/>
    </location>
</feature>
<dbReference type="Gene3D" id="3.30.450.20">
    <property type="entry name" value="PAS domain"/>
    <property type="match status" value="5"/>
</dbReference>
<dbReference type="SMART" id="SM00086">
    <property type="entry name" value="PAC"/>
    <property type="match status" value="4"/>
</dbReference>
<feature type="domain" description="PAC" evidence="2">
    <location>
        <begin position="360"/>
        <end position="412"/>
    </location>
</feature>
<name>A0A2S5KRG7_9PROT</name>
<evidence type="ECO:0000259" key="4">
    <source>
        <dbReference type="PROSITE" id="PS50887"/>
    </source>
</evidence>
<reference evidence="5 6" key="1">
    <citation type="submission" date="2018-02" db="EMBL/GenBank/DDBJ databases">
        <title>novel marine gammaproteobacteria from coastal saline agro ecosystem.</title>
        <authorList>
            <person name="Krishnan R."/>
            <person name="Ramesh Kumar N."/>
        </authorList>
    </citation>
    <scope>NUCLEOTIDE SEQUENCE [LARGE SCALE GENOMIC DNA]</scope>
    <source>
        <strain evidence="5 6">228</strain>
    </source>
</reference>
<evidence type="ECO:0000259" key="2">
    <source>
        <dbReference type="PROSITE" id="PS50113"/>
    </source>
</evidence>
<dbReference type="InterPro" id="IPR029787">
    <property type="entry name" value="Nucleotide_cyclase"/>
</dbReference>
<feature type="domain" description="PAS" evidence="1">
    <location>
        <begin position="413"/>
        <end position="459"/>
    </location>
</feature>
<dbReference type="Gene3D" id="3.30.70.270">
    <property type="match status" value="1"/>
</dbReference>
<dbReference type="InterPro" id="IPR000700">
    <property type="entry name" value="PAS-assoc_C"/>
</dbReference>
<dbReference type="NCBIfam" id="TIGR00229">
    <property type="entry name" value="sensory_box"/>
    <property type="match status" value="5"/>
</dbReference>
<feature type="domain" description="PAS" evidence="1">
    <location>
        <begin position="540"/>
        <end position="584"/>
    </location>
</feature>
<feature type="domain" description="EAL" evidence="3">
    <location>
        <begin position="849"/>
        <end position="1105"/>
    </location>
</feature>
<comment type="caution">
    <text evidence="5">The sequence shown here is derived from an EMBL/GenBank/DDBJ whole genome shotgun (WGS) entry which is preliminary data.</text>
</comment>
<dbReference type="CDD" id="cd01949">
    <property type="entry name" value="GGDEF"/>
    <property type="match status" value="1"/>
</dbReference>
<dbReference type="PROSITE" id="PS50887">
    <property type="entry name" value="GGDEF"/>
    <property type="match status" value="1"/>
</dbReference>
<dbReference type="SMART" id="SM00267">
    <property type="entry name" value="GGDEF"/>
    <property type="match status" value="1"/>
</dbReference>
<dbReference type="PROSITE" id="PS50112">
    <property type="entry name" value="PAS"/>
    <property type="match status" value="2"/>
</dbReference>
<accession>A0A2S5KRG7</accession>
<organism evidence="5 6">
    <name type="scientific">Proteobacteria bacterium 228</name>
    <dbReference type="NCBI Taxonomy" id="2083153"/>
    <lineage>
        <taxon>Bacteria</taxon>
        <taxon>Pseudomonadati</taxon>
        <taxon>Pseudomonadota</taxon>
    </lineage>
</organism>
<sequence>MTPTETSPPFYLDSDELVADGPTLLLSMLEMPYCSPVLITQPSRGFRIVYANAASLSFFGMNAEQISGDWFMREWSASQSRNDREKTLQELRHQYRAQFTIQHQYADGNSKPVEVTLFLFLHQGEEFIANYCVDISQRVAQQHSLLQIDAEAARGERDRQYQTIFERLDDAFMLLDITPQRQLQVRWLNPVAERHLAFHSQHAAGRLLRDLVPATFRDSWCLYEQRCLERGTPLHFEDALDENGLTRYIDVSMVPIRNELHEMVSVALIVRDITERKREEDERFDKERVFRALVDNAPDVIIRYDAQCRRIYVNRQYEKATRTQATNSLGRSPVQYSGLGSSAQQYQNTVQRVIDTGHAGTMDLSVADIDGQQRYYELRLVPEFDRYDQLCGVLVVGRDYTERHQAEERLHASEQAFRTLVENSPDAIVRYDTQCRRIYVNHVYEEICGLSNGAVLGKNPSELSAAGLNVAQLEQKLLAVIASKQPDNIDICLQGNDGRLRYFELKLTPELGQRGDTVSVLAVARDITERKDIEEQLYRSELTYRTLVENSPDIICRYNTQRRLVYCNPALLKLVNMQASDIIGLTAAEARLKILQSHGYTDVPRESKVDEAIGEVIATGKSTELETKILNSQGVQISTLLRLTAEYDRDNTLISVLAVARDISDIQEYQQRIHMLAFYDPLTALPNRSFFNDKVRRSLLNARLKGKRAGLMIIDLDHFKTVNDSLGHGHGDTLLKIISQRLQNCLDASATLARLGGDEFGVLLSKVEDRQDLHTQAHYAMAAIRDPLLVDGKEISVSASIGACIYPDDGDDLDDLVRFADSALYMAKASGRNTLRFYSKELTTQARERLELENDLRRCLERDEMRLLYQPKIDLRSGQILGAEALIRWHHPRRGLLTPDRFIHLAEDNGTIVDLGRWVIETACQAACRWNQRPGQPLKIAVNLSGRQFFESEQPLLAVIEQALLRHHCPALWLEVEITEGILLEDRPDVMDQLQQIRALGLTIAVDDFGTGYSSLGYLARFPIDTLKIDRSFVDKLTTARESAALVRAIISMARSLGMELVAEGVETEEQAIMLASMGCQQAQGYYYGKPMSEADFIHMLNDEASGGAMI</sequence>
<evidence type="ECO:0000259" key="3">
    <source>
        <dbReference type="PROSITE" id="PS50883"/>
    </source>
</evidence>
<dbReference type="PANTHER" id="PTHR44757">
    <property type="entry name" value="DIGUANYLATE CYCLASE DGCP"/>
    <property type="match status" value="1"/>
</dbReference>
<evidence type="ECO:0000313" key="6">
    <source>
        <dbReference type="Proteomes" id="UP000238196"/>
    </source>
</evidence>